<gene>
    <name evidence="1" type="ORF">PL707_03745</name>
</gene>
<dbReference type="EMBL" id="JAQKGX010000002">
    <property type="protein sequence ID" value="MDB1161400.1"/>
    <property type="molecule type" value="Genomic_DNA"/>
</dbReference>
<proteinExistence type="predicted"/>
<reference evidence="1" key="1">
    <citation type="submission" date="2023-01" db="EMBL/GenBank/DDBJ databases">
        <title>Human gut microbiome strain richness.</title>
        <authorList>
            <person name="Chen-Liaw A."/>
        </authorList>
    </citation>
    <scope>NUCLEOTIDE SEQUENCE</scope>
    <source>
        <strain evidence="1">BSD2780120875st1_E5_BSD2780120875b_170604</strain>
    </source>
</reference>
<dbReference type="RefSeq" id="WP_195223832.1">
    <property type="nucleotide sequence ID" value="NZ_JADMXZ010000004.1"/>
</dbReference>
<comment type="caution">
    <text evidence="1">The sequence shown here is derived from an EMBL/GenBank/DDBJ whole genome shotgun (WGS) entry which is preliminary data.</text>
</comment>
<evidence type="ECO:0000313" key="1">
    <source>
        <dbReference type="EMBL" id="MDB1161400.1"/>
    </source>
</evidence>
<protein>
    <submittedName>
        <fullName evidence="1">Uncharacterized protein</fullName>
    </submittedName>
</protein>
<dbReference type="Proteomes" id="UP001211105">
    <property type="component" value="Unassembled WGS sequence"/>
</dbReference>
<evidence type="ECO:0000313" key="2">
    <source>
        <dbReference type="Proteomes" id="UP001211105"/>
    </source>
</evidence>
<organism evidence="1 2">
    <name type="scientific">Bifidobacterium catenulatum</name>
    <dbReference type="NCBI Taxonomy" id="1686"/>
    <lineage>
        <taxon>Bacteria</taxon>
        <taxon>Bacillati</taxon>
        <taxon>Actinomycetota</taxon>
        <taxon>Actinomycetes</taxon>
        <taxon>Bifidobacteriales</taxon>
        <taxon>Bifidobacteriaceae</taxon>
        <taxon>Bifidobacterium</taxon>
    </lineage>
</organism>
<sequence>MFESYINSLTDTEWLEFVFESAAIVSLPSAVCIDWAVTSIRDNRKRIGLAWKSAMHVLKTGSIAPRVIKSTPHQA</sequence>
<dbReference type="AlphaFoldDB" id="A0AAW5ZX82"/>
<name>A0AAW5ZX82_9BIFI</name>
<accession>A0AAW5ZX82</accession>